<dbReference type="Pfam" id="PF02308">
    <property type="entry name" value="MgtC"/>
    <property type="match status" value="1"/>
</dbReference>
<dbReference type="STRING" id="336292.SAMN05660710_03729"/>
<feature type="transmembrane region" description="Helical" evidence="1">
    <location>
        <begin position="36"/>
        <end position="54"/>
    </location>
</feature>
<reference evidence="3 4" key="1">
    <citation type="submission" date="2016-10" db="EMBL/GenBank/DDBJ databases">
        <authorList>
            <person name="de Groot N.N."/>
        </authorList>
    </citation>
    <scope>NUCLEOTIDE SEQUENCE [LARGE SCALE GENOMIC DNA]</scope>
    <source>
        <strain evidence="3 4">CGMCC 1.8925</strain>
    </source>
</reference>
<dbReference type="Proteomes" id="UP000199502">
    <property type="component" value="Unassembled WGS sequence"/>
</dbReference>
<evidence type="ECO:0000313" key="4">
    <source>
        <dbReference type="Proteomes" id="UP000199502"/>
    </source>
</evidence>
<dbReference type="AlphaFoldDB" id="A0A1G5K8J4"/>
<protein>
    <submittedName>
        <fullName evidence="3">MgtC family protein</fullName>
    </submittedName>
</protein>
<feature type="domain" description="MgtC/SapB/SrpB/YhiD N-terminal" evidence="2">
    <location>
        <begin position="4"/>
        <end position="52"/>
    </location>
</feature>
<evidence type="ECO:0000256" key="1">
    <source>
        <dbReference type="SAM" id="Phobius"/>
    </source>
</evidence>
<proteinExistence type="predicted"/>
<organism evidence="3 4">
    <name type="scientific">Paracoccus tibetensis</name>
    <dbReference type="NCBI Taxonomy" id="336292"/>
    <lineage>
        <taxon>Bacteria</taxon>
        <taxon>Pseudomonadati</taxon>
        <taxon>Pseudomonadota</taxon>
        <taxon>Alphaproteobacteria</taxon>
        <taxon>Rhodobacterales</taxon>
        <taxon>Paracoccaceae</taxon>
        <taxon>Paracoccus</taxon>
    </lineage>
</organism>
<keyword evidence="4" id="KW-1185">Reference proteome</keyword>
<evidence type="ECO:0000313" key="3">
    <source>
        <dbReference type="EMBL" id="SCY96360.1"/>
    </source>
</evidence>
<gene>
    <name evidence="3" type="ORF">SAMN05660710_03729</name>
</gene>
<name>A0A1G5K8J4_9RHOB</name>
<accession>A0A1G5K8J4</accession>
<feature type="transmembrane region" description="Helical" evidence="1">
    <location>
        <begin position="12"/>
        <end position="30"/>
    </location>
</feature>
<keyword evidence="1" id="KW-0472">Membrane</keyword>
<dbReference type="EMBL" id="FMVT01000024">
    <property type="protein sequence ID" value="SCY96360.1"/>
    <property type="molecule type" value="Genomic_DNA"/>
</dbReference>
<keyword evidence="1" id="KW-1133">Transmembrane helix</keyword>
<keyword evidence="1" id="KW-0812">Transmembrane</keyword>
<evidence type="ECO:0000259" key="2">
    <source>
        <dbReference type="Pfam" id="PF02308"/>
    </source>
</evidence>
<sequence>MVRAKQHEVEGLTTAPSICATAAIGVIAGLGLEATAILSAVIVLIILGVIPFIMPKTPEADLLPTGQNDGR</sequence>
<dbReference type="InterPro" id="IPR049177">
    <property type="entry name" value="MgtC_SapB_SrpB_YhiD_N"/>
</dbReference>